<dbReference type="Proteomes" id="UP001597040">
    <property type="component" value="Unassembled WGS sequence"/>
</dbReference>
<dbReference type="Gene3D" id="2.30.30.40">
    <property type="entry name" value="SH3 Domains"/>
    <property type="match status" value="8"/>
</dbReference>
<reference evidence="3" key="1">
    <citation type="journal article" date="2019" name="Int. J. Syst. Evol. Microbiol.">
        <title>The Global Catalogue of Microorganisms (GCM) 10K type strain sequencing project: providing services to taxonomists for standard genome sequencing and annotation.</title>
        <authorList>
            <consortium name="The Broad Institute Genomics Platform"/>
            <consortium name="The Broad Institute Genome Sequencing Center for Infectious Disease"/>
            <person name="Wu L."/>
            <person name="Ma J."/>
        </authorList>
    </citation>
    <scope>NUCLEOTIDE SEQUENCE [LARGE SCALE GENOMIC DNA]</scope>
    <source>
        <strain evidence="3">CCUG 56754</strain>
    </source>
</reference>
<dbReference type="EMBL" id="JBHTKJ010000007">
    <property type="protein sequence ID" value="MFD1037150.1"/>
    <property type="molecule type" value="Genomic_DNA"/>
</dbReference>
<dbReference type="InterPro" id="IPR052354">
    <property type="entry name" value="Cell_Wall_Dynamics_Protein"/>
</dbReference>
<proteinExistence type="predicted"/>
<sequence>MRKSQHRTFQIISCFLLLVLIVSILPFNTNTIHAAGSLQGVALKSPTNVYENTSTNSNVLKDYQKGTILKYDSYNSSWYSATVYTNGGWKKGFINKSDVDTATSKQTNLEGVALKSPTTIYGEANTDSRKLKSYRKGSILIYKTFTDQWYEATVYAYGKWRTGYIHKSHVDNAVKDQSNVSGIGLKKPTVVYKEASTNSQELKSYNIGSKLYYRTYSSEWYEATIYTNGTPKTGYIHKSHVDGESQQNTSFKGIALRDSTHVHLEASTASNALKSYPAGSILYYRSFTENWFKATVYFNGKPRTGYIHRSHVENAVKEQINLKGIGLKNSTPIYSRATTGSKALKSYNAGTVLQYKTFSSNWYEATVYLNGKAKTGYIHTNHVEGIYDTHKKLEGRALKKPTNIYSLASKSSRVLKDYGEGSILKFKTFSPNWYQATVYLNDKPRIGYIHREDVTTEDVTNIINYSYGLDKMVGAQMNANPQTDLTGGKGWQHASKNQVQYYTHPNNFEEGTKAYFQFLDISHSAGLDKNDATILNQKFLNNTGTLSGRAQAFINGGNKYHVNELYLLSHALLETGYGGSTLAKGVSTWTKRTSSGNIVKDKSGNPIIMDISPKKVYNMYGIGAFDSCPYDCGAQRAYDNGWFDPETAITEGAAFASKNYINNGQNTLYEMRWNPGHLEKYNYASHQYASDVGWAVKQTNKIYDMYQSVASNFTLVFEVPHFIGQQNAPKGSTTWQGSSSTLDSKVTTYPAGVIGVTNTQTDLNFRSTPNSADNDNIIGSIPNGSELDILGTNGSWYNVKYNSKTGWVHGDYVVLLNLLKSKDTVNIRKSPQISDNKYDDQLEQGDLVTAVLTNMNLDKKEADGYVWYEIYYGDNTAWVSTGPTSNSTEYMNFVK</sequence>
<dbReference type="SMART" id="SM00047">
    <property type="entry name" value="LYZ2"/>
    <property type="match status" value="1"/>
</dbReference>
<evidence type="ECO:0000259" key="1">
    <source>
        <dbReference type="PROSITE" id="PS51781"/>
    </source>
</evidence>
<organism evidence="2 3">
    <name type="scientific">Virgibacillus byunsanensis</name>
    <dbReference type="NCBI Taxonomy" id="570945"/>
    <lineage>
        <taxon>Bacteria</taxon>
        <taxon>Bacillati</taxon>
        <taxon>Bacillota</taxon>
        <taxon>Bacilli</taxon>
        <taxon>Bacillales</taxon>
        <taxon>Bacillaceae</taxon>
        <taxon>Virgibacillus</taxon>
    </lineage>
</organism>
<comment type="caution">
    <text evidence="2">The sequence shown here is derived from an EMBL/GenBank/DDBJ whole genome shotgun (WGS) entry which is preliminary data.</text>
</comment>
<dbReference type="InterPro" id="IPR002901">
    <property type="entry name" value="MGlyc_endo_b_GlcNAc-like_dom"/>
</dbReference>
<keyword evidence="3" id="KW-1185">Reference proteome</keyword>
<dbReference type="PROSITE" id="PS51781">
    <property type="entry name" value="SH3B"/>
    <property type="match status" value="1"/>
</dbReference>
<evidence type="ECO:0000313" key="2">
    <source>
        <dbReference type="EMBL" id="MFD1037150.1"/>
    </source>
</evidence>
<name>A0ABW3LJM7_9BACI</name>
<dbReference type="Pfam" id="PF08239">
    <property type="entry name" value="SH3_3"/>
    <property type="match status" value="1"/>
</dbReference>
<dbReference type="PANTHER" id="PTHR34408">
    <property type="entry name" value="FAMILY PROTEIN, PUTATIVE-RELATED"/>
    <property type="match status" value="1"/>
</dbReference>
<dbReference type="RefSeq" id="WP_390358975.1">
    <property type="nucleotide sequence ID" value="NZ_JBHTKJ010000007.1"/>
</dbReference>
<protein>
    <submittedName>
        <fullName evidence="2">SH3 domain-containing protein</fullName>
    </submittedName>
</protein>
<dbReference type="InterPro" id="IPR003646">
    <property type="entry name" value="SH3-like_bac-type"/>
</dbReference>
<feature type="domain" description="SH3b" evidence="1">
    <location>
        <begin position="749"/>
        <end position="817"/>
    </location>
</feature>
<accession>A0ABW3LJM7</accession>
<evidence type="ECO:0000313" key="3">
    <source>
        <dbReference type="Proteomes" id="UP001597040"/>
    </source>
</evidence>
<dbReference type="Pfam" id="PF01832">
    <property type="entry name" value="Glucosaminidase"/>
    <property type="match status" value="1"/>
</dbReference>
<dbReference type="SMART" id="SM00287">
    <property type="entry name" value="SH3b"/>
    <property type="match status" value="3"/>
</dbReference>
<dbReference type="PANTHER" id="PTHR34408:SF1">
    <property type="entry name" value="GLYCOSYL HYDROLASE FAMILY 19 DOMAIN-CONTAINING PROTEIN HI_1415"/>
    <property type="match status" value="1"/>
</dbReference>
<gene>
    <name evidence="2" type="ORF">ACFQ3N_01735</name>
</gene>